<dbReference type="AlphaFoldDB" id="A0AAD8U327"/>
<feature type="compositionally biased region" description="Low complexity" evidence="1">
    <location>
        <begin position="46"/>
        <end position="72"/>
    </location>
</feature>
<organism evidence="2 3">
    <name type="scientific">Lolium multiflorum</name>
    <name type="common">Italian ryegrass</name>
    <name type="synonym">Lolium perenne subsp. multiflorum</name>
    <dbReference type="NCBI Taxonomy" id="4521"/>
    <lineage>
        <taxon>Eukaryota</taxon>
        <taxon>Viridiplantae</taxon>
        <taxon>Streptophyta</taxon>
        <taxon>Embryophyta</taxon>
        <taxon>Tracheophyta</taxon>
        <taxon>Spermatophyta</taxon>
        <taxon>Magnoliopsida</taxon>
        <taxon>Liliopsida</taxon>
        <taxon>Poales</taxon>
        <taxon>Poaceae</taxon>
        <taxon>BOP clade</taxon>
        <taxon>Pooideae</taxon>
        <taxon>Poodae</taxon>
        <taxon>Poeae</taxon>
        <taxon>Poeae Chloroplast Group 2 (Poeae type)</taxon>
        <taxon>Loliodinae</taxon>
        <taxon>Loliinae</taxon>
        <taxon>Lolium</taxon>
    </lineage>
</organism>
<protein>
    <submittedName>
        <fullName evidence="2">Uncharacterized protein</fullName>
    </submittedName>
</protein>
<evidence type="ECO:0000313" key="2">
    <source>
        <dbReference type="EMBL" id="KAK1696834.1"/>
    </source>
</evidence>
<evidence type="ECO:0000313" key="3">
    <source>
        <dbReference type="Proteomes" id="UP001231189"/>
    </source>
</evidence>
<gene>
    <name evidence="2" type="ORF">QYE76_013531</name>
</gene>
<reference evidence="2" key="1">
    <citation type="submission" date="2023-07" db="EMBL/GenBank/DDBJ databases">
        <title>A chromosome-level genome assembly of Lolium multiflorum.</title>
        <authorList>
            <person name="Chen Y."/>
            <person name="Copetti D."/>
            <person name="Kolliker R."/>
            <person name="Studer B."/>
        </authorList>
    </citation>
    <scope>NUCLEOTIDE SEQUENCE</scope>
    <source>
        <strain evidence="2">02402/16</strain>
        <tissue evidence="2">Leaf</tissue>
    </source>
</reference>
<comment type="caution">
    <text evidence="2">The sequence shown here is derived from an EMBL/GenBank/DDBJ whole genome shotgun (WGS) entry which is preliminary data.</text>
</comment>
<dbReference type="Proteomes" id="UP001231189">
    <property type="component" value="Unassembled WGS sequence"/>
</dbReference>
<proteinExistence type="predicted"/>
<keyword evidence="3" id="KW-1185">Reference proteome</keyword>
<sequence>MIKATVAAKKRKEDLKMLMIDTSNMDNDVKSWCVEQRAMILAESRAPPATQLTTTTPQATSTPAATATSSATLEEDPSTPVDDLAL</sequence>
<accession>A0AAD8U327</accession>
<evidence type="ECO:0000256" key="1">
    <source>
        <dbReference type="SAM" id="MobiDB-lite"/>
    </source>
</evidence>
<dbReference type="EMBL" id="JAUUTY010000001">
    <property type="protein sequence ID" value="KAK1696834.1"/>
    <property type="molecule type" value="Genomic_DNA"/>
</dbReference>
<name>A0AAD8U327_LOLMU</name>
<feature type="region of interest" description="Disordered" evidence="1">
    <location>
        <begin position="44"/>
        <end position="86"/>
    </location>
</feature>